<evidence type="ECO:0000256" key="2">
    <source>
        <dbReference type="ARBA" id="ARBA00023303"/>
    </source>
</evidence>
<sequence length="175" mass="19972">MTTNGGQIGFFNSNVLKGGDFCGEELLTWALDPNSASILPCSTRTAKTLSEVEAFALRADDLKFVATQFRRLHSKQLQHTFRFYSQQWRTWAACFIQAAWHRYCRKKLDDTLYEKEKRLQAAIVVPPPSEEPSNEATKRDEESLSLKLGRGSPHRSAMPLEAGRWGKGKRRKDHD</sequence>
<feature type="compositionally biased region" description="Basic residues" evidence="3">
    <location>
        <begin position="166"/>
        <end position="175"/>
    </location>
</feature>
<dbReference type="SUPFAM" id="SSF51206">
    <property type="entry name" value="cAMP-binding domain-like"/>
    <property type="match status" value="1"/>
</dbReference>
<protein>
    <submittedName>
        <fullName evidence="4">Uncharacterized protein</fullName>
    </submittedName>
</protein>
<dbReference type="PANTHER" id="PTHR45651">
    <property type="entry name" value="CYCLIC NUCLEOTIDE-GATED ION CHANNEL 15-RELATED-RELATED"/>
    <property type="match status" value="1"/>
</dbReference>
<dbReference type="GO" id="GO:0016020">
    <property type="term" value="C:membrane"/>
    <property type="evidence" value="ECO:0007669"/>
    <property type="project" value="UniProtKB-SubCell"/>
</dbReference>
<keyword evidence="1" id="KW-1071">Ligand-gated ion channel</keyword>
<evidence type="ECO:0000256" key="3">
    <source>
        <dbReference type="SAM" id="MobiDB-lite"/>
    </source>
</evidence>
<dbReference type="PANTHER" id="PTHR45651:SF5">
    <property type="entry name" value="CYCLIC NUCLEOTIDE-GATED ION CHANNEL 1"/>
    <property type="match status" value="1"/>
</dbReference>
<dbReference type="InterPro" id="IPR014710">
    <property type="entry name" value="RmlC-like_jellyroll"/>
</dbReference>
<name>A0AAV5BYY8_ELECO</name>
<dbReference type="EMBL" id="BQKI01000003">
    <property type="protein sequence ID" value="GJM90768.1"/>
    <property type="molecule type" value="Genomic_DNA"/>
</dbReference>
<dbReference type="GO" id="GO:0034220">
    <property type="term" value="P:monoatomic ion transmembrane transport"/>
    <property type="evidence" value="ECO:0007669"/>
    <property type="project" value="UniProtKB-KW"/>
</dbReference>
<evidence type="ECO:0000256" key="1">
    <source>
        <dbReference type="ARBA" id="ARBA00023286"/>
    </source>
</evidence>
<keyword evidence="2" id="KW-0407">Ion channel</keyword>
<dbReference type="Gene3D" id="2.60.120.10">
    <property type="entry name" value="Jelly Rolls"/>
    <property type="match status" value="1"/>
</dbReference>
<keyword evidence="1" id="KW-0406">Ion transport</keyword>
<dbReference type="InterPro" id="IPR018490">
    <property type="entry name" value="cNMP-bd_dom_sf"/>
</dbReference>
<keyword evidence="5" id="KW-1185">Reference proteome</keyword>
<organism evidence="4 5">
    <name type="scientific">Eleusine coracana subsp. coracana</name>
    <dbReference type="NCBI Taxonomy" id="191504"/>
    <lineage>
        <taxon>Eukaryota</taxon>
        <taxon>Viridiplantae</taxon>
        <taxon>Streptophyta</taxon>
        <taxon>Embryophyta</taxon>
        <taxon>Tracheophyta</taxon>
        <taxon>Spermatophyta</taxon>
        <taxon>Magnoliopsida</taxon>
        <taxon>Liliopsida</taxon>
        <taxon>Poales</taxon>
        <taxon>Poaceae</taxon>
        <taxon>PACMAD clade</taxon>
        <taxon>Chloridoideae</taxon>
        <taxon>Cynodonteae</taxon>
        <taxon>Eleusininae</taxon>
        <taxon>Eleusine</taxon>
    </lineage>
</organism>
<reference evidence="4" key="1">
    <citation type="journal article" date="2018" name="DNA Res.">
        <title>Multiple hybrid de novo genome assembly of finger millet, an orphan allotetraploid crop.</title>
        <authorList>
            <person name="Hatakeyama M."/>
            <person name="Aluri S."/>
            <person name="Balachadran M.T."/>
            <person name="Sivarajan S.R."/>
            <person name="Patrignani A."/>
            <person name="Gruter S."/>
            <person name="Poveda L."/>
            <person name="Shimizu-Inatsugi R."/>
            <person name="Baeten J."/>
            <person name="Francoijs K.J."/>
            <person name="Nataraja K.N."/>
            <person name="Reddy Y.A.N."/>
            <person name="Phadnis S."/>
            <person name="Ravikumar R.L."/>
            <person name="Schlapbach R."/>
            <person name="Sreeman S.M."/>
            <person name="Shimizu K.K."/>
        </authorList>
    </citation>
    <scope>NUCLEOTIDE SEQUENCE</scope>
</reference>
<accession>A0AAV5BYY8</accession>
<evidence type="ECO:0000313" key="4">
    <source>
        <dbReference type="EMBL" id="GJM90768.1"/>
    </source>
</evidence>
<reference evidence="4" key="2">
    <citation type="submission" date="2021-12" db="EMBL/GenBank/DDBJ databases">
        <title>Resequencing data analysis of finger millet.</title>
        <authorList>
            <person name="Hatakeyama M."/>
            <person name="Aluri S."/>
            <person name="Balachadran M.T."/>
            <person name="Sivarajan S.R."/>
            <person name="Poveda L."/>
            <person name="Shimizu-Inatsugi R."/>
            <person name="Schlapbach R."/>
            <person name="Sreeman S.M."/>
            <person name="Shimizu K.K."/>
        </authorList>
    </citation>
    <scope>NUCLEOTIDE SEQUENCE</scope>
</reference>
<keyword evidence="1" id="KW-0813">Transport</keyword>
<evidence type="ECO:0000313" key="5">
    <source>
        <dbReference type="Proteomes" id="UP001054889"/>
    </source>
</evidence>
<gene>
    <name evidence="4" type="primary">ga07079</name>
    <name evidence="4" type="ORF">PR202_ga07079</name>
</gene>
<proteinExistence type="predicted"/>
<comment type="caution">
    <text evidence="4">The sequence shown here is derived from an EMBL/GenBank/DDBJ whole genome shotgun (WGS) entry which is preliminary data.</text>
</comment>
<dbReference type="Proteomes" id="UP001054889">
    <property type="component" value="Unassembled WGS sequence"/>
</dbReference>
<dbReference type="AlphaFoldDB" id="A0AAV5BYY8"/>
<feature type="region of interest" description="Disordered" evidence="3">
    <location>
        <begin position="124"/>
        <end position="175"/>
    </location>
</feature>